<dbReference type="Proteomes" id="UP000239731">
    <property type="component" value="Unassembled WGS sequence"/>
</dbReference>
<dbReference type="RefSeq" id="WP_073844641.1">
    <property type="nucleotide sequence ID" value="NZ_PVUH01000018.1"/>
</dbReference>
<organism evidence="1 2">
    <name type="scientific">Pseudomonas fluorescens</name>
    <dbReference type="NCBI Taxonomy" id="294"/>
    <lineage>
        <taxon>Bacteria</taxon>
        <taxon>Pseudomonadati</taxon>
        <taxon>Pseudomonadota</taxon>
        <taxon>Gammaproteobacteria</taxon>
        <taxon>Pseudomonadales</taxon>
        <taxon>Pseudomonadaceae</taxon>
        <taxon>Pseudomonas</taxon>
    </lineage>
</organism>
<dbReference type="EMBL" id="PVUH01000018">
    <property type="protein sequence ID" value="PRW87367.1"/>
    <property type="molecule type" value="Genomic_DNA"/>
</dbReference>
<accession>A0A2T0HWG5</accession>
<dbReference type="AlphaFoldDB" id="A0A2T0HWG5"/>
<evidence type="ECO:0008006" key="3">
    <source>
        <dbReference type="Google" id="ProtNLM"/>
    </source>
</evidence>
<evidence type="ECO:0000313" key="2">
    <source>
        <dbReference type="Proteomes" id="UP000239731"/>
    </source>
</evidence>
<comment type="caution">
    <text evidence="1">The sequence shown here is derived from an EMBL/GenBank/DDBJ whole genome shotgun (WGS) entry which is preliminary data.</text>
</comment>
<protein>
    <recommendedName>
        <fullName evidence="3">Co-chaperone DjlA N-terminal domain-containing protein</fullName>
    </recommendedName>
</protein>
<gene>
    <name evidence="1" type="ORF">C7A10_23660</name>
</gene>
<name>A0A2T0HWG5_PSEFL</name>
<proteinExistence type="predicted"/>
<sequence>MLLKLLSEPDQKHLLDLAKLLALADKPLLWDGKTSDEFTSSTDLSALSIQEGEKEREMITELEQSITRPSLSTSMFGSASTSSSMFGRSSPAAFMFGGKPSDDVAAQLIEALKKYPVSKAEKPETRVQAATTVLKELLKDKKFELPTAPKVILFELLLVALRDGTITSVEWALLKEFQLHHQLEDFIFDDLLERAETLNQEVSKTISIILE</sequence>
<evidence type="ECO:0000313" key="1">
    <source>
        <dbReference type="EMBL" id="PRW87367.1"/>
    </source>
</evidence>
<reference evidence="1 2" key="1">
    <citation type="submission" date="2018-03" db="EMBL/GenBank/DDBJ databases">
        <title>Blue discolouration in mozzarella cheese caused by Pseudomonas fluorescens.</title>
        <authorList>
            <person name="Chiesa F."/>
            <person name="Dalmasso A."/>
            <person name="Lomonaco S."/>
        </authorList>
    </citation>
    <scope>NUCLEOTIDE SEQUENCE [LARGE SCALE GENOMIC DNA]</scope>
    <source>
        <strain evidence="1 2">11293</strain>
    </source>
</reference>